<dbReference type="InterPro" id="IPR017942">
    <property type="entry name" value="Lipid-bd_serum_glycop_N"/>
</dbReference>
<comment type="subunit">
    <text evidence="7">Monomer. Homodimer; disulfide-linked.</text>
</comment>
<reference evidence="11 12" key="1">
    <citation type="journal article" date="2024" name="Genome Biol. Evol.">
        <title>Chromosome-level genome assembly of the viviparous eelpout Zoarces viviparus.</title>
        <authorList>
            <person name="Fuhrmann N."/>
            <person name="Brasseur M.V."/>
            <person name="Bakowski C.E."/>
            <person name="Podsiadlowski L."/>
            <person name="Prost S."/>
            <person name="Krehenwinkel H."/>
            <person name="Mayer C."/>
        </authorList>
    </citation>
    <scope>NUCLEOTIDE SEQUENCE [LARGE SCALE GENOMIC DNA]</scope>
    <source>
        <strain evidence="11">NO-MEL_2022_Ind0_liver</strain>
    </source>
</reference>
<keyword evidence="3 7" id="KW-0964">Secreted</keyword>
<dbReference type="PIRSF" id="PIRSF002417">
    <property type="entry name" value="Lipid_binding_protein"/>
    <property type="match status" value="1"/>
</dbReference>
<gene>
    <name evidence="11" type="ORF">VZT92_026200</name>
</gene>
<dbReference type="SUPFAM" id="SSF55394">
    <property type="entry name" value="Bactericidal permeability-increasing protein, BPI"/>
    <property type="match status" value="2"/>
</dbReference>
<keyword evidence="7" id="KW-0044">Antibiotic</keyword>
<dbReference type="EMBL" id="JBCEZU010000586">
    <property type="protein sequence ID" value="KAK9515564.1"/>
    <property type="molecule type" value="Genomic_DNA"/>
</dbReference>
<comment type="function">
    <text evidence="7">The cytotoxic action of BPI is limited to many species of Gram-negative bacteria; this specificity may be explained by a strong affinity of the very basic N-terminal half for the negatively charged lipopolysaccharides that are unique to the Gram-negative bacterial outer envelope.</text>
</comment>
<dbReference type="FunFam" id="3.15.20.10:FF:000001">
    <property type="entry name" value="Phospholipid transfer protein"/>
    <property type="match status" value="1"/>
</dbReference>
<keyword evidence="12" id="KW-1185">Reference proteome</keyword>
<keyword evidence="7 8" id="KW-0732">Signal</keyword>
<feature type="chain" id="PRO_5043687945" description="Bactericidal permeability-increasing protein" evidence="8">
    <location>
        <begin position="18"/>
        <end position="466"/>
    </location>
</feature>
<name>A0AAW1DZF0_ZOAVI</name>
<dbReference type="InterPro" id="IPR017943">
    <property type="entry name" value="Bactericidal_perm-incr_a/b_dom"/>
</dbReference>
<dbReference type="GO" id="GO:0008289">
    <property type="term" value="F:lipid binding"/>
    <property type="evidence" value="ECO:0007669"/>
    <property type="project" value="InterPro"/>
</dbReference>
<comment type="similarity">
    <text evidence="2">Belongs to the BPI/LBP/Plunc superfamily. BPI/LBP family.</text>
</comment>
<dbReference type="Gene3D" id="3.15.10.10">
    <property type="entry name" value="Bactericidal permeability-increasing protein, domain 1"/>
    <property type="match status" value="1"/>
</dbReference>
<comment type="domain">
    <text evidence="7">The N-terminal region may be exposed to the interior of the granule, whereas the C-terminal portion may be embedded in the membrane. During phagocytosis and degranulation, proteases may be released and activated and cleave BPI at the junction of the N- and C-terminal portions of the molecule, providing controlled release of the N-terminal antibacterial fragment when bacteria are ingested.</text>
</comment>
<dbReference type="Proteomes" id="UP001488805">
    <property type="component" value="Unassembled WGS sequence"/>
</dbReference>
<dbReference type="InterPro" id="IPR030675">
    <property type="entry name" value="BPI/LBP"/>
</dbReference>
<dbReference type="SMART" id="SM00328">
    <property type="entry name" value="BPI1"/>
    <property type="match status" value="1"/>
</dbReference>
<evidence type="ECO:0000256" key="3">
    <source>
        <dbReference type="ARBA" id="ARBA00022525"/>
    </source>
</evidence>
<evidence type="ECO:0000256" key="1">
    <source>
        <dbReference type="ARBA" id="ARBA00004613"/>
    </source>
</evidence>
<dbReference type="InterPro" id="IPR032942">
    <property type="entry name" value="BPI/LBP/Plunc"/>
</dbReference>
<keyword evidence="5 7" id="KW-0325">Glycoprotein</keyword>
<evidence type="ECO:0000313" key="11">
    <source>
        <dbReference type="EMBL" id="KAK9515564.1"/>
    </source>
</evidence>
<keyword evidence="7" id="KW-0391">Immunity</keyword>
<evidence type="ECO:0000313" key="12">
    <source>
        <dbReference type="Proteomes" id="UP001488805"/>
    </source>
</evidence>
<dbReference type="GO" id="GO:0005615">
    <property type="term" value="C:extracellular space"/>
    <property type="evidence" value="ECO:0007669"/>
    <property type="project" value="UniProtKB-UniRule"/>
</dbReference>
<comment type="domain">
    <text evidence="7">The N- and C-terminal barrels adopt an identical fold despite having only 13% of conserved residues.</text>
</comment>
<evidence type="ECO:0000256" key="5">
    <source>
        <dbReference type="ARBA" id="ARBA00023180"/>
    </source>
</evidence>
<dbReference type="Pfam" id="PF01273">
    <property type="entry name" value="LBP_BPI_CETP"/>
    <property type="match status" value="1"/>
</dbReference>
<evidence type="ECO:0000256" key="8">
    <source>
        <dbReference type="SAM" id="SignalP"/>
    </source>
</evidence>
<sequence length="466" mass="50520">MLRPVIVVLMLVSFACGENPAIQVTLTNKGLQYGKHVGAGWIQERLDLITLPDISGTILRYIHYTLSGVNITKCDFPEPSVEFYQDIAGLNTSSSGLSVAVTGRWTTHAGLIHDGGSFDMAIFNMDVTSVVKLGKDADGHLSVTSAHCEARVGDVDVRFQGGASWMFKPFVEYLKGRIKDKIEASICPGVEKSIVNLEYHLQAMNVSFDLGENFTFDLPLTGMPVIDASSLNLGLKGEFYNIKGHTEPPFEAQPFTVPEQPGYMLSVGLSEFTLNSASYVLYKADLLQTVITDSMIPPYLPMHLNTSWMGPYIPQLPKMFPGLLMSLQVYARKVPMFSFQPGVVKLGFEGAVKAFAIQPNGTETPLFNLNVDSTHSGKVWIAGGRLKGSVTLDNLTVTLGSSEVGTFQTDTLEHSMKAGMMLVLAKLNVEMGKGVGLPGTKHAQLVNTVLGMEEGFIAISSDAVLL</sequence>
<evidence type="ECO:0000259" key="10">
    <source>
        <dbReference type="SMART" id="SM00329"/>
    </source>
</evidence>
<evidence type="ECO:0000256" key="7">
    <source>
        <dbReference type="RuleBase" id="RU369039"/>
    </source>
</evidence>
<dbReference type="InterPro" id="IPR001124">
    <property type="entry name" value="Lipid-bd_serum_glycop_C"/>
</dbReference>
<keyword evidence="7" id="KW-0929">Antimicrobial</keyword>
<dbReference type="PROSITE" id="PS51257">
    <property type="entry name" value="PROKAR_LIPOPROTEIN"/>
    <property type="match status" value="1"/>
</dbReference>
<keyword evidence="4 6" id="KW-1015">Disulfide bond</keyword>
<proteinExistence type="inferred from homology"/>
<comment type="subcellular location">
    <subcellularLocation>
        <location evidence="1 7">Secreted</location>
    </subcellularLocation>
</comment>
<evidence type="ECO:0000259" key="9">
    <source>
        <dbReference type="SMART" id="SM00328"/>
    </source>
</evidence>
<evidence type="ECO:0000256" key="2">
    <source>
        <dbReference type="ARBA" id="ARBA00007292"/>
    </source>
</evidence>
<dbReference type="PANTHER" id="PTHR10504:SF132">
    <property type="entry name" value="BACTERICIDAL PERMEABILITY-INCREASING PROTEIN"/>
    <property type="match status" value="1"/>
</dbReference>
<dbReference type="FunFam" id="3.15.10.10:FF:000001">
    <property type="entry name" value="phospholipid transfer protein-like"/>
    <property type="match status" value="1"/>
</dbReference>
<protein>
    <recommendedName>
        <fullName evidence="7">Bactericidal permeability-increasing protein</fullName>
        <shortName evidence="7">BPI</shortName>
    </recommendedName>
</protein>
<dbReference type="GO" id="GO:0045087">
    <property type="term" value="P:innate immune response"/>
    <property type="evidence" value="ECO:0007669"/>
    <property type="project" value="UniProtKB-UniRule"/>
</dbReference>
<accession>A0AAW1DZF0</accession>
<dbReference type="AlphaFoldDB" id="A0AAW1DZF0"/>
<dbReference type="Pfam" id="PF02886">
    <property type="entry name" value="LBP_BPI_CETP_C"/>
    <property type="match status" value="1"/>
</dbReference>
<dbReference type="PANTHER" id="PTHR10504">
    <property type="entry name" value="BACTERICIDAL PERMEABILITY-INCREASING BPI PROTEIN-RELATED"/>
    <property type="match status" value="1"/>
</dbReference>
<feature type="domain" description="Lipid-binding serum glycoprotein C-terminal" evidence="10">
    <location>
        <begin position="259"/>
        <end position="461"/>
    </location>
</feature>
<dbReference type="SMART" id="SM00329">
    <property type="entry name" value="BPI2"/>
    <property type="match status" value="1"/>
</dbReference>
<comment type="caution">
    <text evidence="11">The sequence shown here is derived from an EMBL/GenBank/DDBJ whole genome shotgun (WGS) entry which is preliminary data.</text>
</comment>
<feature type="signal peptide" evidence="8">
    <location>
        <begin position="1"/>
        <end position="17"/>
    </location>
</feature>
<evidence type="ECO:0000256" key="6">
    <source>
        <dbReference type="PIRSR" id="PIRSR002417-50"/>
    </source>
</evidence>
<organism evidence="11 12">
    <name type="scientific">Zoarces viviparus</name>
    <name type="common">Viviparous eelpout</name>
    <name type="synonym">Blennius viviparus</name>
    <dbReference type="NCBI Taxonomy" id="48416"/>
    <lineage>
        <taxon>Eukaryota</taxon>
        <taxon>Metazoa</taxon>
        <taxon>Chordata</taxon>
        <taxon>Craniata</taxon>
        <taxon>Vertebrata</taxon>
        <taxon>Euteleostomi</taxon>
        <taxon>Actinopterygii</taxon>
        <taxon>Neopterygii</taxon>
        <taxon>Teleostei</taxon>
        <taxon>Neoteleostei</taxon>
        <taxon>Acanthomorphata</taxon>
        <taxon>Eupercaria</taxon>
        <taxon>Perciformes</taxon>
        <taxon>Cottioidei</taxon>
        <taxon>Zoarcales</taxon>
        <taxon>Zoarcidae</taxon>
        <taxon>Zoarcinae</taxon>
        <taxon>Zoarces</taxon>
    </lineage>
</organism>
<evidence type="ECO:0000256" key="4">
    <source>
        <dbReference type="ARBA" id="ARBA00023157"/>
    </source>
</evidence>
<feature type="disulfide bond" evidence="6">
    <location>
        <begin position="148"/>
        <end position="187"/>
    </location>
</feature>
<dbReference type="Gene3D" id="3.15.20.10">
    <property type="entry name" value="Bactericidal permeability-increasing protein, domain 2"/>
    <property type="match status" value="1"/>
</dbReference>
<dbReference type="GO" id="GO:0050829">
    <property type="term" value="P:defense response to Gram-negative bacterium"/>
    <property type="evidence" value="ECO:0007669"/>
    <property type="project" value="UniProtKB-UniRule"/>
</dbReference>
<keyword evidence="7" id="KW-0399">Innate immunity</keyword>
<feature type="domain" description="Lipid-binding serum glycoprotein N-terminal" evidence="9">
    <location>
        <begin position="26"/>
        <end position="244"/>
    </location>
</feature>